<feature type="transmembrane region" description="Helical" evidence="5">
    <location>
        <begin position="50"/>
        <end position="71"/>
    </location>
</feature>
<dbReference type="Gene3D" id="1.20.1250.20">
    <property type="entry name" value="MFS general substrate transporter like domains"/>
    <property type="match status" value="1"/>
</dbReference>
<keyword evidence="2 5" id="KW-0812">Transmembrane</keyword>
<proteinExistence type="predicted"/>
<evidence type="ECO:0000313" key="7">
    <source>
        <dbReference type="Proteomes" id="UP000299084"/>
    </source>
</evidence>
<gene>
    <name evidence="6" type="ORF">Cadr_000010972</name>
</gene>
<dbReference type="GO" id="GO:0016020">
    <property type="term" value="C:membrane"/>
    <property type="evidence" value="ECO:0007669"/>
    <property type="project" value="UniProtKB-SubCell"/>
</dbReference>
<keyword evidence="7" id="KW-1185">Reference proteome</keyword>
<organism evidence="6 7">
    <name type="scientific">Camelus dromedarius</name>
    <name type="common">Dromedary</name>
    <name type="synonym">Arabian camel</name>
    <dbReference type="NCBI Taxonomy" id="9838"/>
    <lineage>
        <taxon>Eukaryota</taxon>
        <taxon>Metazoa</taxon>
        <taxon>Chordata</taxon>
        <taxon>Craniata</taxon>
        <taxon>Vertebrata</taxon>
        <taxon>Euteleostomi</taxon>
        <taxon>Mammalia</taxon>
        <taxon>Eutheria</taxon>
        <taxon>Laurasiatheria</taxon>
        <taxon>Artiodactyla</taxon>
        <taxon>Tylopoda</taxon>
        <taxon>Camelidae</taxon>
        <taxon>Camelus</taxon>
    </lineage>
</organism>
<dbReference type="EMBL" id="JWIN03000009">
    <property type="protein sequence ID" value="KAB1275078.1"/>
    <property type="molecule type" value="Genomic_DNA"/>
</dbReference>
<evidence type="ECO:0000313" key="6">
    <source>
        <dbReference type="EMBL" id="KAB1275078.1"/>
    </source>
</evidence>
<evidence type="ECO:0000256" key="4">
    <source>
        <dbReference type="ARBA" id="ARBA00023136"/>
    </source>
</evidence>
<accession>A0A5N4DV77</accession>
<evidence type="ECO:0000256" key="5">
    <source>
        <dbReference type="SAM" id="Phobius"/>
    </source>
</evidence>
<evidence type="ECO:0000256" key="1">
    <source>
        <dbReference type="ARBA" id="ARBA00004141"/>
    </source>
</evidence>
<dbReference type="SUPFAM" id="SSF103473">
    <property type="entry name" value="MFS general substrate transporter"/>
    <property type="match status" value="1"/>
</dbReference>
<comment type="subcellular location">
    <subcellularLocation>
        <location evidence="1">Membrane</location>
        <topology evidence="1">Multi-pass membrane protein</topology>
    </subcellularLocation>
</comment>
<dbReference type="AlphaFoldDB" id="A0A5N4DV77"/>
<feature type="transmembrane region" description="Helical" evidence="5">
    <location>
        <begin position="116"/>
        <end position="134"/>
    </location>
</feature>
<evidence type="ECO:0000256" key="3">
    <source>
        <dbReference type="ARBA" id="ARBA00022989"/>
    </source>
</evidence>
<protein>
    <submittedName>
        <fullName evidence="6">Solute carrier family 22 member 15</fullName>
    </submittedName>
</protein>
<comment type="caution">
    <text evidence="6">The sequence shown here is derived from an EMBL/GenBank/DDBJ whole genome shotgun (WGS) entry which is preliminary data.</text>
</comment>
<dbReference type="Proteomes" id="UP000299084">
    <property type="component" value="Unassembled WGS sequence"/>
</dbReference>
<feature type="transmembrane region" description="Helical" evidence="5">
    <location>
        <begin position="83"/>
        <end position="104"/>
    </location>
</feature>
<keyword evidence="3 5" id="KW-1133">Transmembrane helix</keyword>
<evidence type="ECO:0000256" key="2">
    <source>
        <dbReference type="ARBA" id="ARBA00022692"/>
    </source>
</evidence>
<name>A0A5N4DV77_CAMDR</name>
<dbReference type="InterPro" id="IPR036259">
    <property type="entry name" value="MFS_trans_sf"/>
</dbReference>
<reference evidence="6 7" key="1">
    <citation type="journal article" date="2019" name="Mol. Ecol. Resour.">
        <title>Improving Illumina assemblies with Hi-C and long reads: an example with the North African dromedary.</title>
        <authorList>
            <person name="Elbers J.P."/>
            <person name="Rogers M.F."/>
            <person name="Perelman P.L."/>
            <person name="Proskuryakova A.A."/>
            <person name="Serdyukova N.A."/>
            <person name="Johnson W.E."/>
            <person name="Horin P."/>
            <person name="Corander J."/>
            <person name="Murphy D."/>
            <person name="Burger P.A."/>
        </authorList>
    </citation>
    <scope>NUCLEOTIDE SEQUENCE [LARGE SCALE GENOMIC DNA]</scope>
    <source>
        <strain evidence="6">Drom800</strain>
        <tissue evidence="6">Blood</tissue>
    </source>
</reference>
<dbReference type="PANTHER" id="PTHR24064">
    <property type="entry name" value="SOLUTE CARRIER FAMILY 22 MEMBER"/>
    <property type="match status" value="1"/>
</dbReference>
<keyword evidence="4 5" id="KW-0472">Membrane</keyword>
<sequence>MQGRLREAEAALYLIAKRNRQLKCTFSLTHPANRSCRETGSFLDLFRYRVLLGHTLTLMFIWFVCSLVYYGLTLSAGDLGGNIYVNLALSGLIEIPSYPVCIYLINQKWFGRKRTLAAFLCLGGLACLIVMFLPEKKGRPFQFLREGFEQHFYYNESQYSGEITICHASFL</sequence>